<dbReference type="AlphaFoldDB" id="A0ABD0PGN6"/>
<sequence>RGMVRSLKSEASSSVVKALIDIRPEMIPSFRVIAFYYHTNGDIIADSIWVDVEDKCEGELQIKLKGHHEYQPEDTAELDINVGTQKNAKVGLLVVDKAIYALGAQNKLTPKQVFTSMQSYDLGCSYGGGENTAAVFNDAGLTFISHS</sequence>
<name>A0ABD0PGN6_CIRMR</name>
<dbReference type="Pfam" id="PF07703">
    <property type="entry name" value="A2M_BRD"/>
    <property type="match status" value="1"/>
</dbReference>
<organism evidence="2 3">
    <name type="scientific">Cirrhinus mrigala</name>
    <name type="common">Mrigala</name>
    <dbReference type="NCBI Taxonomy" id="683832"/>
    <lineage>
        <taxon>Eukaryota</taxon>
        <taxon>Metazoa</taxon>
        <taxon>Chordata</taxon>
        <taxon>Craniata</taxon>
        <taxon>Vertebrata</taxon>
        <taxon>Euteleostomi</taxon>
        <taxon>Actinopterygii</taxon>
        <taxon>Neopterygii</taxon>
        <taxon>Teleostei</taxon>
        <taxon>Ostariophysi</taxon>
        <taxon>Cypriniformes</taxon>
        <taxon>Cyprinidae</taxon>
        <taxon>Labeoninae</taxon>
        <taxon>Labeonini</taxon>
        <taxon>Cirrhinus</taxon>
    </lineage>
</organism>
<dbReference type="InterPro" id="IPR050473">
    <property type="entry name" value="A2M/Complement_sys"/>
</dbReference>
<dbReference type="Gene3D" id="1.20.50.70">
    <property type="match status" value="1"/>
</dbReference>
<reference evidence="2 3" key="1">
    <citation type="submission" date="2024-05" db="EMBL/GenBank/DDBJ databases">
        <title>Genome sequencing and assembly of Indian major carp, Cirrhinus mrigala (Hamilton, 1822).</title>
        <authorList>
            <person name="Mohindra V."/>
            <person name="Chowdhury L.M."/>
            <person name="Lal K."/>
            <person name="Jena J.K."/>
        </authorList>
    </citation>
    <scope>NUCLEOTIDE SEQUENCE [LARGE SCALE GENOMIC DNA]</scope>
    <source>
        <strain evidence="2">CM1030</strain>
        <tissue evidence="2">Blood</tissue>
    </source>
</reference>
<evidence type="ECO:0000313" key="3">
    <source>
        <dbReference type="Proteomes" id="UP001529510"/>
    </source>
</evidence>
<proteinExistence type="predicted"/>
<dbReference type="InterPro" id="IPR011625">
    <property type="entry name" value="A2M_N_BRD"/>
</dbReference>
<gene>
    <name evidence="2" type="ORF">M9458_032832</name>
</gene>
<evidence type="ECO:0000259" key="1">
    <source>
        <dbReference type="SMART" id="SM01359"/>
    </source>
</evidence>
<dbReference type="PANTHER" id="PTHR11412">
    <property type="entry name" value="MACROGLOBULIN / COMPLEMENT"/>
    <property type="match status" value="1"/>
</dbReference>
<dbReference type="Gene3D" id="6.20.50.160">
    <property type="match status" value="1"/>
</dbReference>
<dbReference type="PANTHER" id="PTHR11412:SF144">
    <property type="entry name" value="COMPLEMENT C4-B"/>
    <property type="match status" value="1"/>
</dbReference>
<dbReference type="SMART" id="SM01359">
    <property type="entry name" value="A2M_N_2"/>
    <property type="match status" value="1"/>
</dbReference>
<feature type="domain" description="Alpha-2-macroglobulin bait region" evidence="1">
    <location>
        <begin position="3"/>
        <end position="102"/>
    </location>
</feature>
<feature type="non-terminal residue" evidence="2">
    <location>
        <position position="147"/>
    </location>
</feature>
<comment type="caution">
    <text evidence="2">The sequence shown here is derived from an EMBL/GenBank/DDBJ whole genome shotgun (WGS) entry which is preliminary data.</text>
</comment>
<keyword evidence="3" id="KW-1185">Reference proteome</keyword>
<accession>A0ABD0PGN6</accession>
<dbReference type="Gene3D" id="2.60.40.1930">
    <property type="match status" value="1"/>
</dbReference>
<feature type="non-terminal residue" evidence="2">
    <location>
        <position position="1"/>
    </location>
</feature>
<evidence type="ECO:0000313" key="2">
    <source>
        <dbReference type="EMBL" id="KAL0172521.1"/>
    </source>
</evidence>
<protein>
    <recommendedName>
        <fullName evidence="1">Alpha-2-macroglobulin bait region domain-containing protein</fullName>
    </recommendedName>
</protein>
<dbReference type="EMBL" id="JAMKFB020000016">
    <property type="protein sequence ID" value="KAL0172521.1"/>
    <property type="molecule type" value="Genomic_DNA"/>
</dbReference>
<dbReference type="Proteomes" id="UP001529510">
    <property type="component" value="Unassembled WGS sequence"/>
</dbReference>